<proteinExistence type="predicted"/>
<evidence type="ECO:0000313" key="4">
    <source>
        <dbReference type="EMBL" id="GAX25143.1"/>
    </source>
</evidence>
<feature type="chain" id="PRO_5012441912" description="Peptidase M41 domain-containing protein" evidence="3">
    <location>
        <begin position="18"/>
        <end position="355"/>
    </location>
</feature>
<dbReference type="PANTHER" id="PTHR33471">
    <property type="entry name" value="ATP-DEPENDENT ZINC METALLOPROTEASE-RELATED"/>
    <property type="match status" value="1"/>
</dbReference>
<gene>
    <name evidence="4" type="ORF">FisN_15Lh301</name>
</gene>
<dbReference type="SUPFAM" id="SSF140990">
    <property type="entry name" value="FtsH protease domain-like"/>
    <property type="match status" value="1"/>
</dbReference>
<dbReference type="GO" id="GO:0006508">
    <property type="term" value="P:proteolysis"/>
    <property type="evidence" value="ECO:0007669"/>
    <property type="project" value="InterPro"/>
</dbReference>
<evidence type="ECO:0008006" key="6">
    <source>
        <dbReference type="Google" id="ProtNLM"/>
    </source>
</evidence>
<evidence type="ECO:0000256" key="2">
    <source>
        <dbReference type="SAM" id="Phobius"/>
    </source>
</evidence>
<accession>A0A1Z5KFS5</accession>
<evidence type="ECO:0000256" key="1">
    <source>
        <dbReference type="SAM" id="MobiDB-lite"/>
    </source>
</evidence>
<keyword evidence="2" id="KW-0472">Membrane</keyword>
<dbReference type="InParanoid" id="A0A1Z5KFS5"/>
<feature type="compositionally biased region" description="Basic and acidic residues" evidence="1">
    <location>
        <begin position="49"/>
        <end position="61"/>
    </location>
</feature>
<dbReference type="GO" id="GO:0005524">
    <property type="term" value="F:ATP binding"/>
    <property type="evidence" value="ECO:0007669"/>
    <property type="project" value="InterPro"/>
</dbReference>
<dbReference type="GO" id="GO:0004176">
    <property type="term" value="F:ATP-dependent peptidase activity"/>
    <property type="evidence" value="ECO:0007669"/>
    <property type="project" value="InterPro"/>
</dbReference>
<feature type="signal peptide" evidence="3">
    <location>
        <begin position="1"/>
        <end position="17"/>
    </location>
</feature>
<keyword evidence="5" id="KW-1185">Reference proteome</keyword>
<evidence type="ECO:0000313" key="5">
    <source>
        <dbReference type="Proteomes" id="UP000198406"/>
    </source>
</evidence>
<keyword evidence="2" id="KW-0812">Transmembrane</keyword>
<dbReference type="OrthoDB" id="66620at2759"/>
<evidence type="ECO:0000256" key="3">
    <source>
        <dbReference type="SAM" id="SignalP"/>
    </source>
</evidence>
<keyword evidence="2" id="KW-1133">Transmembrane helix</keyword>
<reference evidence="4 5" key="1">
    <citation type="journal article" date="2015" name="Plant Cell">
        <title>Oil accumulation by the oleaginous diatom Fistulifera solaris as revealed by the genome and transcriptome.</title>
        <authorList>
            <person name="Tanaka T."/>
            <person name="Maeda Y."/>
            <person name="Veluchamy A."/>
            <person name="Tanaka M."/>
            <person name="Abida H."/>
            <person name="Marechal E."/>
            <person name="Bowler C."/>
            <person name="Muto M."/>
            <person name="Sunaga Y."/>
            <person name="Tanaka M."/>
            <person name="Yoshino T."/>
            <person name="Taniguchi T."/>
            <person name="Fukuda Y."/>
            <person name="Nemoto M."/>
            <person name="Matsumoto M."/>
            <person name="Wong P.S."/>
            <person name="Aburatani S."/>
            <person name="Fujibuchi W."/>
        </authorList>
    </citation>
    <scope>NUCLEOTIDE SEQUENCE [LARGE SCALE GENOMIC DNA]</scope>
    <source>
        <strain evidence="4 5">JPCC DA0580</strain>
    </source>
</reference>
<organism evidence="4 5">
    <name type="scientific">Fistulifera solaris</name>
    <name type="common">Oleaginous diatom</name>
    <dbReference type="NCBI Taxonomy" id="1519565"/>
    <lineage>
        <taxon>Eukaryota</taxon>
        <taxon>Sar</taxon>
        <taxon>Stramenopiles</taxon>
        <taxon>Ochrophyta</taxon>
        <taxon>Bacillariophyta</taxon>
        <taxon>Bacillariophyceae</taxon>
        <taxon>Bacillariophycidae</taxon>
        <taxon>Naviculales</taxon>
        <taxon>Naviculaceae</taxon>
        <taxon>Fistulifera</taxon>
    </lineage>
</organism>
<comment type="caution">
    <text evidence="4">The sequence shown here is derived from an EMBL/GenBank/DDBJ whole genome shotgun (WGS) entry which is preliminary data.</text>
</comment>
<sequence>MKPQAFILSLLLSSHEAFIVPMTKTTKTTKSVLSLASQEPSIEALREAAAKARQEAERLRQELGQSTPTSKPAAPKIVPKPTVMDVAFAEDQTFEKYGSANLRTFPVGLPMLQSRLNITAAQLGLAESDEDVNLDDFKYATLFVTGGCTLTGIASLAFLPPNVGATVCYLVALIPVLFLAVGSTAPAAIAGAIKTVKGQGGDRDSISAQERMLRHEAAHFCCGYWCGLPVQEYRVDDGDMCVEFSVAPGTERGEYTPTQVAALTVTALSGVLGEALTFGSVIPGSATQDLLQLEQQVFRRSENFLGAVAQQDLTRWGALTAGLLLRQNKEAYEKIVRAMERKASLRECIELLESS</sequence>
<dbReference type="InterPro" id="IPR037219">
    <property type="entry name" value="Peptidase_M41-like"/>
</dbReference>
<dbReference type="PANTHER" id="PTHR33471:SF7">
    <property type="entry name" value="ATP-DEPENDENT ZINC METALLOPROTEASE-RELATED"/>
    <property type="match status" value="1"/>
</dbReference>
<dbReference type="GO" id="GO:0004222">
    <property type="term" value="F:metalloendopeptidase activity"/>
    <property type="evidence" value="ECO:0007669"/>
    <property type="project" value="InterPro"/>
</dbReference>
<dbReference type="Proteomes" id="UP000198406">
    <property type="component" value="Unassembled WGS sequence"/>
</dbReference>
<feature type="transmembrane region" description="Helical" evidence="2">
    <location>
        <begin position="169"/>
        <end position="193"/>
    </location>
</feature>
<dbReference type="EMBL" id="BDSP01000220">
    <property type="protein sequence ID" value="GAX25143.1"/>
    <property type="molecule type" value="Genomic_DNA"/>
</dbReference>
<dbReference type="AlphaFoldDB" id="A0A1Z5KFS5"/>
<name>A0A1Z5KFS5_FISSO</name>
<keyword evidence="3" id="KW-0732">Signal</keyword>
<feature type="region of interest" description="Disordered" evidence="1">
    <location>
        <begin position="49"/>
        <end position="76"/>
    </location>
</feature>
<protein>
    <recommendedName>
        <fullName evidence="6">Peptidase M41 domain-containing protein</fullName>
    </recommendedName>
</protein>